<feature type="coiled-coil region" evidence="1">
    <location>
        <begin position="23"/>
        <end position="73"/>
    </location>
</feature>
<accession>A0A317CPK2</accession>
<evidence type="ECO:0000313" key="2">
    <source>
        <dbReference type="EMBL" id="PWQ99403.1"/>
    </source>
</evidence>
<keyword evidence="1" id="KW-0175">Coiled coil</keyword>
<dbReference type="RefSeq" id="WP_109836735.1">
    <property type="nucleotide sequence ID" value="NZ_QGKM01000011.1"/>
</dbReference>
<proteinExistence type="predicted"/>
<sequence length="78" mass="9154">MKFKHLKSEFERLVNGDEEIITLSDLEGLRDKLEEKKAKFIRKLKKGISLSKRDVVEVKLEELQEMLKQLKAIIANRS</sequence>
<comment type="caution">
    <text evidence="2">The sequence shown here is derived from an EMBL/GenBank/DDBJ whole genome shotgun (WGS) entry which is preliminary data.</text>
</comment>
<dbReference type="EMBL" id="QGKM01000011">
    <property type="protein sequence ID" value="PWQ99403.1"/>
    <property type="molecule type" value="Genomic_DNA"/>
</dbReference>
<organism evidence="2 3">
    <name type="scientific">Leucothrix pacifica</name>
    <dbReference type="NCBI Taxonomy" id="1247513"/>
    <lineage>
        <taxon>Bacteria</taxon>
        <taxon>Pseudomonadati</taxon>
        <taxon>Pseudomonadota</taxon>
        <taxon>Gammaproteobacteria</taxon>
        <taxon>Thiotrichales</taxon>
        <taxon>Thiotrichaceae</taxon>
        <taxon>Leucothrix</taxon>
    </lineage>
</organism>
<evidence type="ECO:0000256" key="1">
    <source>
        <dbReference type="SAM" id="Coils"/>
    </source>
</evidence>
<gene>
    <name evidence="2" type="ORF">DKW60_05820</name>
</gene>
<dbReference type="AlphaFoldDB" id="A0A317CPK2"/>
<evidence type="ECO:0008006" key="4">
    <source>
        <dbReference type="Google" id="ProtNLM"/>
    </source>
</evidence>
<name>A0A317CPK2_9GAMM</name>
<keyword evidence="3" id="KW-1185">Reference proteome</keyword>
<dbReference type="Proteomes" id="UP000245539">
    <property type="component" value="Unassembled WGS sequence"/>
</dbReference>
<protein>
    <recommendedName>
        <fullName evidence="4">50S ribosomal protein L29</fullName>
    </recommendedName>
</protein>
<evidence type="ECO:0000313" key="3">
    <source>
        <dbReference type="Proteomes" id="UP000245539"/>
    </source>
</evidence>
<reference evidence="2 3" key="1">
    <citation type="submission" date="2018-05" db="EMBL/GenBank/DDBJ databases">
        <title>Leucothrix arctica sp. nov., isolated from Arctic seawater.</title>
        <authorList>
            <person name="Choi A."/>
            <person name="Baek K."/>
        </authorList>
    </citation>
    <scope>NUCLEOTIDE SEQUENCE [LARGE SCALE GENOMIC DNA]</scope>
    <source>
        <strain evidence="2 3">JCM 18388</strain>
    </source>
</reference>